<comment type="caution">
    <text evidence="10">The sequence shown here is derived from an EMBL/GenBank/DDBJ whole genome shotgun (WGS) entry which is preliminary data.</text>
</comment>
<dbReference type="RefSeq" id="WP_266070614.1">
    <property type="nucleotide sequence ID" value="NZ_JAPJDA010000024.1"/>
</dbReference>
<keyword evidence="5 7" id="KW-0573">Peptidoglycan synthesis</keyword>
<evidence type="ECO:0000256" key="8">
    <source>
        <dbReference type="SAM" id="SignalP"/>
    </source>
</evidence>
<feature type="active site" description="Nucleophile" evidence="7">
    <location>
        <position position="217"/>
    </location>
</feature>
<dbReference type="GO" id="GO:0008360">
    <property type="term" value="P:regulation of cell shape"/>
    <property type="evidence" value="ECO:0007669"/>
    <property type="project" value="UniProtKB-UniRule"/>
</dbReference>
<dbReference type="InterPro" id="IPR005490">
    <property type="entry name" value="LD_TPept_cat_dom"/>
</dbReference>
<evidence type="ECO:0000313" key="11">
    <source>
        <dbReference type="Proteomes" id="UP001148482"/>
    </source>
</evidence>
<keyword evidence="6 7" id="KW-0961">Cell wall biogenesis/degradation</keyword>
<evidence type="ECO:0000256" key="5">
    <source>
        <dbReference type="ARBA" id="ARBA00022984"/>
    </source>
</evidence>
<organism evidence="10 11">
    <name type="scientific">Salinimicrobium profundisediminis</name>
    <dbReference type="NCBI Taxonomy" id="2994553"/>
    <lineage>
        <taxon>Bacteria</taxon>
        <taxon>Pseudomonadati</taxon>
        <taxon>Bacteroidota</taxon>
        <taxon>Flavobacteriia</taxon>
        <taxon>Flavobacteriales</taxon>
        <taxon>Flavobacteriaceae</taxon>
        <taxon>Salinimicrobium</taxon>
    </lineage>
</organism>
<evidence type="ECO:0000256" key="1">
    <source>
        <dbReference type="ARBA" id="ARBA00004752"/>
    </source>
</evidence>
<dbReference type="PROSITE" id="PS51257">
    <property type="entry name" value="PROKAR_LIPOPROTEIN"/>
    <property type="match status" value="1"/>
</dbReference>
<dbReference type="Gene3D" id="2.40.440.10">
    <property type="entry name" value="L,D-transpeptidase catalytic domain-like"/>
    <property type="match status" value="1"/>
</dbReference>
<dbReference type="GO" id="GO:0016740">
    <property type="term" value="F:transferase activity"/>
    <property type="evidence" value="ECO:0007669"/>
    <property type="project" value="UniProtKB-KW"/>
</dbReference>
<gene>
    <name evidence="10" type="ORF">OQ279_13980</name>
</gene>
<evidence type="ECO:0000256" key="4">
    <source>
        <dbReference type="ARBA" id="ARBA00022960"/>
    </source>
</evidence>
<dbReference type="GO" id="GO:0018104">
    <property type="term" value="P:peptidoglycan-protein cross-linking"/>
    <property type="evidence" value="ECO:0007669"/>
    <property type="project" value="TreeGrafter"/>
</dbReference>
<feature type="domain" description="L,D-TPase catalytic" evidence="9">
    <location>
        <begin position="131"/>
        <end position="254"/>
    </location>
</feature>
<dbReference type="EMBL" id="JAPJDA010000024">
    <property type="protein sequence ID" value="MCX2839259.1"/>
    <property type="molecule type" value="Genomic_DNA"/>
</dbReference>
<proteinExistence type="inferred from homology"/>
<evidence type="ECO:0000259" key="9">
    <source>
        <dbReference type="PROSITE" id="PS52029"/>
    </source>
</evidence>
<dbReference type="GO" id="GO:0005576">
    <property type="term" value="C:extracellular region"/>
    <property type="evidence" value="ECO:0007669"/>
    <property type="project" value="TreeGrafter"/>
</dbReference>
<feature type="active site" description="Proton donor/acceptor" evidence="7">
    <location>
        <position position="204"/>
    </location>
</feature>
<reference evidence="10" key="1">
    <citation type="submission" date="2022-11" db="EMBL/GenBank/DDBJ databases">
        <title>Salinimicrobium profundisediminis sp. nov., isolated from deep-sea sediment of the Mariana Trench.</title>
        <authorList>
            <person name="Fu H."/>
        </authorList>
    </citation>
    <scope>NUCLEOTIDE SEQUENCE</scope>
    <source>
        <strain evidence="10">MT39</strain>
    </source>
</reference>
<feature type="signal peptide" evidence="8">
    <location>
        <begin position="1"/>
        <end position="22"/>
    </location>
</feature>
<accession>A0A9X3D0Z3</accession>
<dbReference type="InterPro" id="IPR038063">
    <property type="entry name" value="Transpep_catalytic_dom"/>
</dbReference>
<comment type="pathway">
    <text evidence="1 7">Cell wall biogenesis; peptidoglycan biosynthesis.</text>
</comment>
<dbReference type="SUPFAM" id="SSF141523">
    <property type="entry name" value="L,D-transpeptidase catalytic domain-like"/>
    <property type="match status" value="1"/>
</dbReference>
<name>A0A9X3D0Z3_9FLAO</name>
<protein>
    <submittedName>
        <fullName evidence="10">L,D-transpeptidase</fullName>
    </submittedName>
</protein>
<dbReference type="AlphaFoldDB" id="A0A9X3D0Z3"/>
<dbReference type="Pfam" id="PF03734">
    <property type="entry name" value="YkuD"/>
    <property type="match status" value="1"/>
</dbReference>
<dbReference type="PROSITE" id="PS52029">
    <property type="entry name" value="LD_TPASE"/>
    <property type="match status" value="1"/>
</dbReference>
<dbReference type="PANTHER" id="PTHR30582">
    <property type="entry name" value="L,D-TRANSPEPTIDASE"/>
    <property type="match status" value="1"/>
</dbReference>
<feature type="chain" id="PRO_5040776879" evidence="8">
    <location>
        <begin position="23"/>
        <end position="321"/>
    </location>
</feature>
<dbReference type="GO" id="GO:0071555">
    <property type="term" value="P:cell wall organization"/>
    <property type="evidence" value="ECO:0007669"/>
    <property type="project" value="UniProtKB-UniRule"/>
</dbReference>
<evidence type="ECO:0000256" key="6">
    <source>
        <dbReference type="ARBA" id="ARBA00023316"/>
    </source>
</evidence>
<comment type="similarity">
    <text evidence="2">Belongs to the YkuD family.</text>
</comment>
<evidence type="ECO:0000256" key="2">
    <source>
        <dbReference type="ARBA" id="ARBA00005992"/>
    </source>
</evidence>
<evidence type="ECO:0000256" key="3">
    <source>
        <dbReference type="ARBA" id="ARBA00022679"/>
    </source>
</evidence>
<dbReference type="PANTHER" id="PTHR30582:SF2">
    <property type="entry name" value="L,D-TRANSPEPTIDASE YCIB-RELATED"/>
    <property type="match status" value="1"/>
</dbReference>
<keyword evidence="4 7" id="KW-0133">Cell shape</keyword>
<dbReference type="Proteomes" id="UP001148482">
    <property type="component" value="Unassembled WGS sequence"/>
</dbReference>
<keyword evidence="11" id="KW-1185">Reference proteome</keyword>
<evidence type="ECO:0000313" key="10">
    <source>
        <dbReference type="EMBL" id="MCX2839259.1"/>
    </source>
</evidence>
<keyword evidence="8" id="KW-0732">Signal</keyword>
<dbReference type="CDD" id="cd16913">
    <property type="entry name" value="YkuD_like"/>
    <property type="match status" value="1"/>
</dbReference>
<evidence type="ECO:0000256" key="7">
    <source>
        <dbReference type="PROSITE-ProRule" id="PRU01373"/>
    </source>
</evidence>
<keyword evidence="3" id="KW-0808">Transferase</keyword>
<sequence length="321" mass="36826">MKCIRKNIAHFLLILLVLTGWTSCERSETALQSQNSNQPAATIEPTVSQEVEKLPLFVTYHRDSLENTAQIDSFKTRFNELEQEFIFAINRVDAYRLRAGDVLVIPDTLTKNFLDYSPFPQRLEMLDSIPKTVLISRRIQGFALYENGKLLKWGPVSSGKKSTQTPAGLFYGNYKARSKISTVDDSWLMPYYFNFMNFEGVGVHQYSLPGYPASHACVRLRKDDAISIYNWAKQWKLDATGQIVEHNGTPFMVFGDYNFEGPVPWLQLVEKPNSNYLNARELETLSQYVAEYKKDKRNFDLPEPDLEELAVTPPEGLETIR</sequence>
<dbReference type="GO" id="GO:0071972">
    <property type="term" value="F:peptidoglycan L,D-transpeptidase activity"/>
    <property type="evidence" value="ECO:0007669"/>
    <property type="project" value="TreeGrafter"/>
</dbReference>
<dbReference type="InterPro" id="IPR050979">
    <property type="entry name" value="LD-transpeptidase"/>
</dbReference>